<dbReference type="EMBL" id="JAHLEM010000389">
    <property type="protein sequence ID" value="MBU3868173.1"/>
    <property type="molecule type" value="Genomic_DNA"/>
</dbReference>
<comment type="caution">
    <text evidence="1">The sequence shown here is derived from an EMBL/GenBank/DDBJ whole genome shotgun (WGS) entry which is preliminary data.</text>
</comment>
<organism evidence="1 2">
    <name type="scientific">Streptomyces niphimycinicus</name>
    <dbReference type="NCBI Taxonomy" id="2842201"/>
    <lineage>
        <taxon>Bacteria</taxon>
        <taxon>Bacillati</taxon>
        <taxon>Actinomycetota</taxon>
        <taxon>Actinomycetes</taxon>
        <taxon>Kitasatosporales</taxon>
        <taxon>Streptomycetaceae</taxon>
        <taxon>Streptomyces</taxon>
    </lineage>
</organism>
<evidence type="ECO:0000313" key="1">
    <source>
        <dbReference type="EMBL" id="MBU3868173.1"/>
    </source>
</evidence>
<sequence length="87" mass="9606">MRERPHEQVIADGKAGPLAHLPSGKFNANAAWLILWAMAHNLLRAAGALASAFHAKATNTTIRSHLVHIPARIARSARRLTLHLHRR</sequence>
<name>A0ABS6CMM6_9ACTN</name>
<keyword evidence="2" id="KW-1185">Reference proteome</keyword>
<dbReference type="Proteomes" id="UP000720508">
    <property type="component" value="Unassembled WGS sequence"/>
</dbReference>
<protein>
    <submittedName>
        <fullName evidence="1">Transposase</fullName>
    </submittedName>
</protein>
<gene>
    <name evidence="1" type="ORF">KN815_30205</name>
</gene>
<evidence type="ECO:0000313" key="2">
    <source>
        <dbReference type="Proteomes" id="UP000720508"/>
    </source>
</evidence>
<proteinExistence type="predicted"/>
<reference evidence="1 2" key="1">
    <citation type="submission" date="2021-06" db="EMBL/GenBank/DDBJ databases">
        <authorList>
            <person name="Pan X."/>
        </authorList>
    </citation>
    <scope>NUCLEOTIDE SEQUENCE [LARGE SCALE GENOMIC DNA]</scope>
    <source>
        <strain evidence="1 2">4503</strain>
    </source>
</reference>
<accession>A0ABS6CMM6</accession>